<keyword evidence="2" id="KW-0378">Hydrolase</keyword>
<evidence type="ECO:0000256" key="2">
    <source>
        <dbReference type="ARBA" id="ARBA00022801"/>
    </source>
</evidence>
<dbReference type="Pfam" id="PF00251">
    <property type="entry name" value="Glyco_hydro_32N"/>
    <property type="match status" value="1"/>
</dbReference>
<keyword evidence="7" id="KW-1185">Reference proteome</keyword>
<feature type="chain" id="PRO_5040803179" description="Glycosyl hydrolase family 32 N-terminal domain-containing protein" evidence="4">
    <location>
        <begin position="27"/>
        <end position="129"/>
    </location>
</feature>
<keyword evidence="4" id="KW-0732">Signal</keyword>
<feature type="signal peptide" evidence="4">
    <location>
        <begin position="1"/>
        <end position="26"/>
    </location>
</feature>
<evidence type="ECO:0000313" key="7">
    <source>
        <dbReference type="Proteomes" id="UP001165190"/>
    </source>
</evidence>
<comment type="similarity">
    <text evidence="1">Belongs to the glycosyl hydrolase 32 family.</text>
</comment>
<accession>A0A9W7H4W9</accession>
<dbReference type="SUPFAM" id="SSF75005">
    <property type="entry name" value="Arabinanase/levansucrase/invertase"/>
    <property type="match status" value="1"/>
</dbReference>
<name>A0A9W7H4W9_HIBTR</name>
<dbReference type="Proteomes" id="UP001165190">
    <property type="component" value="Unassembled WGS sequence"/>
</dbReference>
<dbReference type="GO" id="GO:0016798">
    <property type="term" value="F:hydrolase activity, acting on glycosyl bonds"/>
    <property type="evidence" value="ECO:0007669"/>
    <property type="project" value="UniProtKB-KW"/>
</dbReference>
<evidence type="ECO:0000256" key="3">
    <source>
        <dbReference type="ARBA" id="ARBA00023295"/>
    </source>
</evidence>
<feature type="domain" description="Glycosyl hydrolase family 32 N-terminal" evidence="5">
    <location>
        <begin position="51"/>
        <end position="99"/>
    </location>
</feature>
<dbReference type="OrthoDB" id="1727272at2759"/>
<dbReference type="Gene3D" id="2.115.10.20">
    <property type="entry name" value="Glycosyl hydrolase domain, family 43"/>
    <property type="match status" value="1"/>
</dbReference>
<reference evidence="6" key="1">
    <citation type="submission" date="2023-05" db="EMBL/GenBank/DDBJ databases">
        <title>Genome and transcriptome analyses reveal genes involved in the formation of fine ridges on petal epidermal cells in Hibiscus trionum.</title>
        <authorList>
            <person name="Koshimizu S."/>
            <person name="Masuda S."/>
            <person name="Ishii T."/>
            <person name="Shirasu K."/>
            <person name="Hoshino A."/>
            <person name="Arita M."/>
        </authorList>
    </citation>
    <scope>NUCLEOTIDE SEQUENCE</scope>
    <source>
        <strain evidence="6">Hamamatsu line</strain>
    </source>
</reference>
<gene>
    <name evidence="6" type="ORF">HRI_000776300</name>
</gene>
<evidence type="ECO:0000259" key="5">
    <source>
        <dbReference type="Pfam" id="PF00251"/>
    </source>
</evidence>
<proteinExistence type="inferred from homology"/>
<dbReference type="PANTHER" id="PTHR31953">
    <property type="entry name" value="BETA-FRUCTOFURANOSIDASE, INSOLUBLE ISOENZYME CWINV1-RELATED"/>
    <property type="match status" value="1"/>
</dbReference>
<dbReference type="EMBL" id="BSYR01000010">
    <property type="protein sequence ID" value="GMI71070.1"/>
    <property type="molecule type" value="Genomic_DNA"/>
</dbReference>
<keyword evidence="3" id="KW-0326">Glycosidase</keyword>
<sequence>MDVSKPLSLCLPAWNLIISMLMGVQASHRILPEFQSLSATTVRQLHRTAYHFQPPMHWINGPMYYKGFYHLFYQYNPKGSVWGNIIWAHSVSKDLVVNNIEPRNFQALTSDPQLAQNSLEKVAAGPRIL</sequence>
<comment type="caution">
    <text evidence="6">The sequence shown here is derived from an EMBL/GenBank/DDBJ whole genome shotgun (WGS) entry which is preliminary data.</text>
</comment>
<dbReference type="AlphaFoldDB" id="A0A9W7H4W9"/>
<evidence type="ECO:0000256" key="4">
    <source>
        <dbReference type="SAM" id="SignalP"/>
    </source>
</evidence>
<dbReference type="InterPro" id="IPR013148">
    <property type="entry name" value="Glyco_hydro_32_N"/>
</dbReference>
<dbReference type="InterPro" id="IPR050551">
    <property type="entry name" value="Fructan_Metab_Enzymes"/>
</dbReference>
<organism evidence="6 7">
    <name type="scientific">Hibiscus trionum</name>
    <name type="common">Flower of an hour</name>
    <dbReference type="NCBI Taxonomy" id="183268"/>
    <lineage>
        <taxon>Eukaryota</taxon>
        <taxon>Viridiplantae</taxon>
        <taxon>Streptophyta</taxon>
        <taxon>Embryophyta</taxon>
        <taxon>Tracheophyta</taxon>
        <taxon>Spermatophyta</taxon>
        <taxon>Magnoliopsida</taxon>
        <taxon>eudicotyledons</taxon>
        <taxon>Gunneridae</taxon>
        <taxon>Pentapetalae</taxon>
        <taxon>rosids</taxon>
        <taxon>malvids</taxon>
        <taxon>Malvales</taxon>
        <taxon>Malvaceae</taxon>
        <taxon>Malvoideae</taxon>
        <taxon>Hibiscus</taxon>
    </lineage>
</organism>
<dbReference type="InterPro" id="IPR023296">
    <property type="entry name" value="Glyco_hydro_beta-prop_sf"/>
</dbReference>
<protein>
    <recommendedName>
        <fullName evidence="5">Glycosyl hydrolase family 32 N-terminal domain-containing protein</fullName>
    </recommendedName>
</protein>
<evidence type="ECO:0000256" key="1">
    <source>
        <dbReference type="ARBA" id="ARBA00009902"/>
    </source>
</evidence>
<evidence type="ECO:0000313" key="6">
    <source>
        <dbReference type="EMBL" id="GMI71070.1"/>
    </source>
</evidence>